<dbReference type="EMBL" id="UINC01177749">
    <property type="protein sequence ID" value="SVD85548.1"/>
    <property type="molecule type" value="Genomic_DNA"/>
</dbReference>
<proteinExistence type="predicted"/>
<organism evidence="1">
    <name type="scientific">marine metagenome</name>
    <dbReference type="NCBI Taxonomy" id="408172"/>
    <lineage>
        <taxon>unclassified sequences</taxon>
        <taxon>metagenomes</taxon>
        <taxon>ecological metagenomes</taxon>
    </lineage>
</organism>
<feature type="non-terminal residue" evidence="1">
    <location>
        <position position="41"/>
    </location>
</feature>
<name>A0A382YSR7_9ZZZZ</name>
<dbReference type="AlphaFoldDB" id="A0A382YSR7"/>
<gene>
    <name evidence="1" type="ORF">METZ01_LOCUS438402</name>
</gene>
<sequence>MNNISNSKSNLIEQVFEETMFTDHKIVTEESIEYDTETQDG</sequence>
<evidence type="ECO:0000313" key="1">
    <source>
        <dbReference type="EMBL" id="SVD85548.1"/>
    </source>
</evidence>
<reference evidence="1" key="1">
    <citation type="submission" date="2018-05" db="EMBL/GenBank/DDBJ databases">
        <authorList>
            <person name="Lanie J.A."/>
            <person name="Ng W.-L."/>
            <person name="Kazmierczak K.M."/>
            <person name="Andrzejewski T.M."/>
            <person name="Davidsen T.M."/>
            <person name="Wayne K.J."/>
            <person name="Tettelin H."/>
            <person name="Glass J.I."/>
            <person name="Rusch D."/>
            <person name="Podicherti R."/>
            <person name="Tsui H.-C.T."/>
            <person name="Winkler M.E."/>
        </authorList>
    </citation>
    <scope>NUCLEOTIDE SEQUENCE</scope>
</reference>
<accession>A0A382YSR7</accession>
<protein>
    <submittedName>
        <fullName evidence="1">Uncharacterized protein</fullName>
    </submittedName>
</protein>